<dbReference type="FunFam" id="3.40.50.300:FF:000426">
    <property type="entry name" value="Ferrous iron transport protein B"/>
    <property type="match status" value="1"/>
</dbReference>
<keyword evidence="7 14" id="KW-0547">Nucleotide-binding</keyword>
<feature type="transmembrane region" description="Helical" evidence="16">
    <location>
        <begin position="587"/>
        <end position="612"/>
    </location>
</feature>
<dbReference type="GO" id="GO:0015093">
    <property type="term" value="F:ferrous iron transmembrane transporter activity"/>
    <property type="evidence" value="ECO:0007669"/>
    <property type="project" value="UniProtKB-UniRule"/>
</dbReference>
<dbReference type="InterPro" id="IPR003373">
    <property type="entry name" value="Fe2_transport_prot-B"/>
</dbReference>
<organism evidence="19 20">
    <name type="scientific">Roseomonas acroporae</name>
    <dbReference type="NCBI Taxonomy" id="2937791"/>
    <lineage>
        <taxon>Bacteria</taxon>
        <taxon>Pseudomonadati</taxon>
        <taxon>Pseudomonadota</taxon>
        <taxon>Alphaproteobacteria</taxon>
        <taxon>Acetobacterales</taxon>
        <taxon>Roseomonadaceae</taxon>
        <taxon>Roseomonas</taxon>
    </lineage>
</organism>
<keyword evidence="6 16" id="KW-0812">Transmembrane</keyword>
<dbReference type="AlphaFoldDB" id="A0A9X1Y6Z1"/>
<comment type="subcellular location">
    <subcellularLocation>
        <location evidence="1 16">Cell inner membrane</location>
        <topology evidence="1 16">Multi-pass membrane protein</topology>
    </subcellularLocation>
</comment>
<dbReference type="SUPFAM" id="SSF52540">
    <property type="entry name" value="P-loop containing nucleoside triphosphate hydrolases"/>
    <property type="match status" value="1"/>
</dbReference>
<dbReference type="PROSITE" id="PS51711">
    <property type="entry name" value="G_FEOB"/>
    <property type="match status" value="1"/>
</dbReference>
<feature type="binding site" evidence="15">
    <location>
        <position position="35"/>
    </location>
    <ligand>
        <name>Mg(2+)</name>
        <dbReference type="ChEBI" id="CHEBI:18420"/>
        <label>2</label>
    </ligand>
</feature>
<accession>A0A9X1Y6Z1</accession>
<evidence type="ECO:0000256" key="1">
    <source>
        <dbReference type="ARBA" id="ARBA00004429"/>
    </source>
</evidence>
<evidence type="ECO:0000256" key="17">
    <source>
        <dbReference type="SAM" id="MobiDB-lite"/>
    </source>
</evidence>
<evidence type="ECO:0000256" key="15">
    <source>
        <dbReference type="PIRSR" id="PIRSR603373-2"/>
    </source>
</evidence>
<keyword evidence="3" id="KW-1003">Cell membrane</keyword>
<feature type="binding site" evidence="14">
    <location>
        <begin position="68"/>
        <end position="71"/>
    </location>
    <ligand>
        <name>GTP</name>
        <dbReference type="ChEBI" id="CHEBI:37565"/>
        <label>1</label>
    </ligand>
</feature>
<dbReference type="GO" id="GO:0046872">
    <property type="term" value="F:metal ion binding"/>
    <property type="evidence" value="ECO:0007669"/>
    <property type="project" value="UniProtKB-KW"/>
</dbReference>
<dbReference type="Pfam" id="PF02421">
    <property type="entry name" value="FeoB_N"/>
    <property type="match status" value="1"/>
</dbReference>
<keyword evidence="10" id="KW-0406">Ion transport</keyword>
<dbReference type="Pfam" id="PF07664">
    <property type="entry name" value="FeoB_C"/>
    <property type="match status" value="1"/>
</dbReference>
<feature type="binding site" evidence="14">
    <location>
        <begin position="46"/>
        <end position="50"/>
    </location>
    <ligand>
        <name>GTP</name>
        <dbReference type="ChEBI" id="CHEBI:37565"/>
        <label>1</label>
    </ligand>
</feature>
<evidence type="ECO:0000256" key="9">
    <source>
        <dbReference type="ARBA" id="ARBA00023004"/>
    </source>
</evidence>
<keyword evidence="12 16" id="KW-0472">Membrane</keyword>
<keyword evidence="15" id="KW-0460">Magnesium</keyword>
<gene>
    <name evidence="19" type="primary">feoB</name>
    <name evidence="19" type="ORF">M0638_12095</name>
</gene>
<protein>
    <recommendedName>
        <fullName evidence="13 16">Ferrous iron transport protein B</fullName>
    </recommendedName>
</protein>
<dbReference type="PANTHER" id="PTHR43185:SF1">
    <property type="entry name" value="FE(2+) TRANSPORTER FEOB"/>
    <property type="match status" value="1"/>
</dbReference>
<feature type="transmembrane region" description="Helical" evidence="16">
    <location>
        <begin position="425"/>
        <end position="448"/>
    </location>
</feature>
<evidence type="ECO:0000256" key="5">
    <source>
        <dbReference type="ARBA" id="ARBA00022519"/>
    </source>
</evidence>
<dbReference type="Pfam" id="PF07670">
    <property type="entry name" value="Gate"/>
    <property type="match status" value="2"/>
</dbReference>
<feature type="region of interest" description="Disordered" evidence="17">
    <location>
        <begin position="183"/>
        <end position="209"/>
    </location>
</feature>
<dbReference type="NCBIfam" id="TIGR00437">
    <property type="entry name" value="feoB"/>
    <property type="match status" value="1"/>
</dbReference>
<feature type="binding site" evidence="14">
    <location>
        <begin position="133"/>
        <end position="136"/>
    </location>
    <ligand>
        <name>GTP</name>
        <dbReference type="ChEBI" id="CHEBI:37565"/>
        <label>1</label>
    </ligand>
</feature>
<keyword evidence="8 16" id="KW-1133">Transmembrane helix</keyword>
<dbReference type="InterPro" id="IPR011642">
    <property type="entry name" value="Gate_dom"/>
</dbReference>
<evidence type="ECO:0000256" key="14">
    <source>
        <dbReference type="PIRSR" id="PIRSR603373-1"/>
    </source>
</evidence>
<keyword evidence="15" id="KW-0479">Metal-binding</keyword>
<evidence type="ECO:0000313" key="20">
    <source>
        <dbReference type="Proteomes" id="UP001139516"/>
    </source>
</evidence>
<dbReference type="InterPro" id="IPR011640">
    <property type="entry name" value="Fe2_transport_prot_B_C"/>
</dbReference>
<keyword evidence="20" id="KW-1185">Reference proteome</keyword>
<dbReference type="InterPro" id="IPR030389">
    <property type="entry name" value="G_FEOB_dom"/>
</dbReference>
<feature type="binding site" evidence="15">
    <location>
        <position position="36"/>
    </location>
    <ligand>
        <name>Mg(2+)</name>
        <dbReference type="ChEBI" id="CHEBI:18420"/>
        <label>2</label>
    </ligand>
</feature>
<keyword evidence="11 14" id="KW-0342">GTP-binding</keyword>
<dbReference type="EMBL" id="JALPRX010000050">
    <property type="protein sequence ID" value="MCK8785124.1"/>
    <property type="molecule type" value="Genomic_DNA"/>
</dbReference>
<keyword evidence="9 16" id="KW-0408">Iron</keyword>
<keyword evidence="2 16" id="KW-0813">Transport</keyword>
<feature type="transmembrane region" description="Helical" evidence="16">
    <location>
        <begin position="245"/>
        <end position="267"/>
    </location>
</feature>
<comment type="caution">
    <text evidence="16">Lacks conserved residue(s) required for the propagation of feature annotation.</text>
</comment>
<dbReference type="InterPro" id="IPR027417">
    <property type="entry name" value="P-loop_NTPase"/>
</dbReference>
<feature type="binding site" evidence="15">
    <location>
        <position position="33"/>
    </location>
    <ligand>
        <name>Mg(2+)</name>
        <dbReference type="ChEBI" id="CHEBI:18420"/>
        <label>2</label>
    </ligand>
</feature>
<evidence type="ECO:0000256" key="11">
    <source>
        <dbReference type="ARBA" id="ARBA00023134"/>
    </source>
</evidence>
<feature type="domain" description="FeoB-type G" evidence="18">
    <location>
        <begin position="14"/>
        <end position="182"/>
    </location>
</feature>
<evidence type="ECO:0000256" key="4">
    <source>
        <dbReference type="ARBA" id="ARBA00022496"/>
    </source>
</evidence>
<dbReference type="CDD" id="cd01879">
    <property type="entry name" value="FeoB"/>
    <property type="match status" value="1"/>
</dbReference>
<feature type="binding site" evidence="14">
    <location>
        <begin position="21"/>
        <end position="28"/>
    </location>
    <ligand>
        <name>GTP</name>
        <dbReference type="ChEBI" id="CHEBI:37565"/>
        <label>1</label>
    </ligand>
</feature>
<evidence type="ECO:0000256" key="12">
    <source>
        <dbReference type="ARBA" id="ARBA00023136"/>
    </source>
</evidence>
<evidence type="ECO:0000256" key="6">
    <source>
        <dbReference type="ARBA" id="ARBA00022692"/>
    </source>
</evidence>
<dbReference type="Gene3D" id="3.40.50.300">
    <property type="entry name" value="P-loop containing nucleotide triphosphate hydrolases"/>
    <property type="match status" value="1"/>
</dbReference>
<keyword evidence="5" id="KW-0997">Cell inner membrane</keyword>
<dbReference type="GO" id="GO:0005525">
    <property type="term" value="F:GTP binding"/>
    <property type="evidence" value="ECO:0007669"/>
    <property type="project" value="UniProtKB-KW"/>
</dbReference>
<feature type="binding site" evidence="15">
    <location>
        <position position="32"/>
    </location>
    <ligand>
        <name>Mg(2+)</name>
        <dbReference type="ChEBI" id="CHEBI:18420"/>
        <label>2</label>
    </ligand>
</feature>
<feature type="transmembrane region" description="Helical" evidence="16">
    <location>
        <begin position="619"/>
        <end position="641"/>
    </location>
</feature>
<comment type="caution">
    <text evidence="19">The sequence shown here is derived from an EMBL/GenBank/DDBJ whole genome shotgun (WGS) entry which is preliminary data.</text>
</comment>
<proteinExistence type="inferred from homology"/>
<evidence type="ECO:0000256" key="3">
    <source>
        <dbReference type="ARBA" id="ARBA00022475"/>
    </source>
</evidence>
<evidence type="ECO:0000256" key="8">
    <source>
        <dbReference type="ARBA" id="ARBA00022989"/>
    </source>
</evidence>
<evidence type="ECO:0000256" key="16">
    <source>
        <dbReference type="RuleBase" id="RU362098"/>
    </source>
</evidence>
<feature type="transmembrane region" description="Helical" evidence="16">
    <location>
        <begin position="309"/>
        <end position="333"/>
    </location>
</feature>
<dbReference type="InterPro" id="IPR006073">
    <property type="entry name" value="GTP-bd"/>
</dbReference>
<evidence type="ECO:0000256" key="13">
    <source>
        <dbReference type="NCBIfam" id="TIGR00437"/>
    </source>
</evidence>
<evidence type="ECO:0000313" key="19">
    <source>
        <dbReference type="EMBL" id="MCK8785124.1"/>
    </source>
</evidence>
<evidence type="ECO:0000259" key="18">
    <source>
        <dbReference type="PROSITE" id="PS51711"/>
    </source>
</evidence>
<dbReference type="PRINTS" id="PR00326">
    <property type="entry name" value="GTP1OBG"/>
</dbReference>
<sequence>MNEIAPHLAATLRAPRVALVGNPNCGKTALFNALTGSRQHVANYPGVTVERKEGAAHTAAGTAIRLLDLPGTYSLRARSPDEVVTRDVVLGRQRGEPAPDLLLCVADATNLRLGLRLVLELKRLGQPMLLALNMFDIARHRGFAIDLDRLSAELGMPVVATVAVRRGGTRALLEALDRALPAASAAPSPDTRVSASASPGGAEGWTPPDAAGIRAVQREADRILRAAVTPPARPDTVTSRIDAVLLHPVAGLLILLALLFLMFQAVFSWAEAPMELIDGAFRSLGDLVGDLLPDSGAAGLLRSFLRDGLISGVGSVLVFLPQILILFLFILLLEDFGYMARAAFLMDRIMGGAGLHGRAFIPLLSSFACAIPGIMSTRVIDSRHDRLTTILVAPLMTCSARIPVYTLIIAAFIPDRTVWGGWVGLQGLVMFGLYAVGILSALTVSFLARRLLWRGRPAEPFMLELPDYKLPSARSVLLGLWQRAKAFLRRAGTTILSMMVLIWFLSSVPPAPEDATEPAIEYSLAATIGHAVEPLIAPIGFNWQIGVALIPGMAAREVAVASLGTVYAVANAEEETSELGQTLAGKWSLATALAFLAWYVFAPQCVATLGVIRRETGGYTWMWVTFGYMLALAYLAAFVTYRTAVALGAG</sequence>
<dbReference type="GO" id="GO:0005886">
    <property type="term" value="C:plasma membrane"/>
    <property type="evidence" value="ECO:0007669"/>
    <property type="project" value="UniProtKB-SubCell"/>
</dbReference>
<comment type="function">
    <text evidence="16">Probable transporter of a GTP-driven Fe(2+) uptake system.</text>
</comment>
<feature type="transmembrane region" description="Helical" evidence="16">
    <location>
        <begin position="387"/>
        <end position="413"/>
    </location>
</feature>
<dbReference type="Proteomes" id="UP001139516">
    <property type="component" value="Unassembled WGS sequence"/>
</dbReference>
<comment type="similarity">
    <text evidence="16">Belongs to the TRAFAC class TrmE-Era-EngA-EngB-Septin-like GTPase superfamily. FeoB GTPase (TC 9.A.8) family.</text>
</comment>
<evidence type="ECO:0000256" key="2">
    <source>
        <dbReference type="ARBA" id="ARBA00022448"/>
    </source>
</evidence>
<feature type="transmembrane region" description="Helical" evidence="16">
    <location>
        <begin position="487"/>
        <end position="505"/>
    </location>
</feature>
<dbReference type="RefSeq" id="WP_248667245.1">
    <property type="nucleotide sequence ID" value="NZ_JALPRX010000050.1"/>
</dbReference>
<keyword evidence="4 16" id="KW-0410">Iron transport</keyword>
<dbReference type="PANTHER" id="PTHR43185">
    <property type="entry name" value="FERROUS IRON TRANSPORT PROTEIN B"/>
    <property type="match status" value="1"/>
</dbReference>
<evidence type="ECO:0000256" key="7">
    <source>
        <dbReference type="ARBA" id="ARBA00022741"/>
    </source>
</evidence>
<reference evidence="19" key="1">
    <citation type="submission" date="2022-04" db="EMBL/GenBank/DDBJ databases">
        <title>Roseomonas acroporae sp. nov., isolated from coral Acropora digitifera.</title>
        <authorList>
            <person name="Sun H."/>
        </authorList>
    </citation>
    <scope>NUCLEOTIDE SEQUENCE</scope>
    <source>
        <strain evidence="19">NAR14</strain>
    </source>
</reference>
<evidence type="ECO:0000256" key="10">
    <source>
        <dbReference type="ARBA" id="ARBA00023065"/>
    </source>
</evidence>
<dbReference type="InterPro" id="IPR050860">
    <property type="entry name" value="FeoB_GTPase"/>
</dbReference>
<name>A0A9X1Y6Z1_9PROT</name>